<keyword evidence="3" id="KW-1185">Reference proteome</keyword>
<evidence type="ECO:0000313" key="2">
    <source>
        <dbReference type="EMBL" id="WVW84917.1"/>
    </source>
</evidence>
<dbReference type="EMBL" id="CP144545">
    <property type="protein sequence ID" value="WVW84917.1"/>
    <property type="molecule type" value="Genomic_DNA"/>
</dbReference>
<dbReference type="RefSeq" id="XP_065726440.1">
    <property type="nucleotide sequence ID" value="XM_065870368.1"/>
</dbReference>
<dbReference type="GeneID" id="90824439"/>
<feature type="region of interest" description="Disordered" evidence="1">
    <location>
        <begin position="1"/>
        <end position="21"/>
    </location>
</feature>
<dbReference type="Proteomes" id="UP000092730">
    <property type="component" value="Chromosome 5"/>
</dbReference>
<protein>
    <submittedName>
        <fullName evidence="2">Uncharacterized protein</fullName>
    </submittedName>
</protein>
<dbReference type="KEGG" id="kbi:90824439"/>
<reference evidence="2" key="1">
    <citation type="submission" date="2013-07" db="EMBL/GenBank/DDBJ databases">
        <authorList>
            <consortium name="The Broad Institute Genome Sequencing Platform"/>
            <person name="Cuomo C."/>
            <person name="Litvintseva A."/>
            <person name="Chen Y."/>
            <person name="Heitman J."/>
            <person name="Sun S."/>
            <person name="Springer D."/>
            <person name="Dromer F."/>
            <person name="Young S.K."/>
            <person name="Zeng Q."/>
            <person name="Gargeya S."/>
            <person name="Fitzgerald M."/>
            <person name="Abouelleil A."/>
            <person name="Alvarado L."/>
            <person name="Berlin A.M."/>
            <person name="Chapman S.B."/>
            <person name="Dewar J."/>
            <person name="Goldberg J."/>
            <person name="Griggs A."/>
            <person name="Gujja S."/>
            <person name="Hansen M."/>
            <person name="Howarth C."/>
            <person name="Imamovic A."/>
            <person name="Larimer J."/>
            <person name="McCowan C."/>
            <person name="Murphy C."/>
            <person name="Pearson M."/>
            <person name="Priest M."/>
            <person name="Roberts A."/>
            <person name="Saif S."/>
            <person name="Shea T."/>
            <person name="Sykes S."/>
            <person name="Wortman J."/>
            <person name="Nusbaum C."/>
            <person name="Birren B."/>
        </authorList>
    </citation>
    <scope>NUCLEOTIDE SEQUENCE</scope>
    <source>
        <strain evidence="2">CBS 10118</strain>
    </source>
</reference>
<sequence length="108" mass="12381">MFPSPADMPISNPGPWTGTQLHDHQKVGVSKLLFMENDYRSLYDQSQDTIHHSRISDFSICLPSPICGSMKEEMNGVISSQRLCERRVKDHFKGRGWSSQMRWGVERA</sequence>
<dbReference type="AlphaFoldDB" id="A0AAJ8KCT3"/>
<reference evidence="2" key="2">
    <citation type="submission" date="2024-02" db="EMBL/GenBank/DDBJ databases">
        <title>Comparative genomics of Cryptococcus and Kwoniella reveals pathogenesis evolution and contrasting modes of karyotype evolution via chromosome fusion or intercentromeric recombination.</title>
        <authorList>
            <person name="Coelho M.A."/>
            <person name="David-Palma M."/>
            <person name="Shea T."/>
            <person name="Bowers K."/>
            <person name="McGinley-Smith S."/>
            <person name="Mohammad A.W."/>
            <person name="Gnirke A."/>
            <person name="Yurkov A.M."/>
            <person name="Nowrousian M."/>
            <person name="Sun S."/>
            <person name="Cuomo C.A."/>
            <person name="Heitman J."/>
        </authorList>
    </citation>
    <scope>NUCLEOTIDE SEQUENCE</scope>
    <source>
        <strain evidence="2">CBS 10118</strain>
    </source>
</reference>
<accession>A0AAJ8KCT3</accession>
<name>A0AAJ8KCT3_9TREE</name>
<organism evidence="2 3">
    <name type="scientific">Kwoniella bestiolae CBS 10118</name>
    <dbReference type="NCBI Taxonomy" id="1296100"/>
    <lineage>
        <taxon>Eukaryota</taxon>
        <taxon>Fungi</taxon>
        <taxon>Dikarya</taxon>
        <taxon>Basidiomycota</taxon>
        <taxon>Agaricomycotina</taxon>
        <taxon>Tremellomycetes</taxon>
        <taxon>Tremellales</taxon>
        <taxon>Cryptococcaceae</taxon>
        <taxon>Kwoniella</taxon>
    </lineage>
</organism>
<evidence type="ECO:0000256" key="1">
    <source>
        <dbReference type="SAM" id="MobiDB-lite"/>
    </source>
</evidence>
<evidence type="ECO:0000313" key="3">
    <source>
        <dbReference type="Proteomes" id="UP000092730"/>
    </source>
</evidence>
<gene>
    <name evidence="2" type="ORF">I302_106953</name>
</gene>
<proteinExistence type="predicted"/>